<reference evidence="2 3" key="2">
    <citation type="journal article" date="2023" name="ChemBioChem">
        <title>Acyltransferase Domain Exchange between Two Independent Type I Polyketide Synthases in the Same Producer Strain of Macrolide Antibiotics.</title>
        <authorList>
            <person name="Kudo F."/>
            <person name="Kishikawa K."/>
            <person name="Tsuboi K."/>
            <person name="Kido T."/>
            <person name="Usui T."/>
            <person name="Hashimoto J."/>
            <person name="Shin-Ya K."/>
            <person name="Miyanaga A."/>
            <person name="Eguchi T."/>
        </authorList>
    </citation>
    <scope>NUCLEOTIDE SEQUENCE [LARGE SCALE GENOMIC DNA]</scope>
    <source>
        <strain evidence="2 3">A-8890</strain>
    </source>
</reference>
<reference evidence="2 3" key="1">
    <citation type="journal article" date="2010" name="ChemBioChem">
        <title>Cloning and characterization of the biosynthetic gene cluster of 16-membered macrolide antibiotic FD-891: involvement of a dual functional cytochrome P450 monooxygenase catalyzing epoxidation and hydroxylation.</title>
        <authorList>
            <person name="Kudo F."/>
            <person name="Motegi A."/>
            <person name="Mizoue K."/>
            <person name="Eguchi T."/>
        </authorList>
    </citation>
    <scope>NUCLEOTIDE SEQUENCE [LARGE SCALE GENOMIC DNA]</scope>
    <source>
        <strain evidence="2 3">A-8890</strain>
    </source>
</reference>
<feature type="region of interest" description="Disordered" evidence="1">
    <location>
        <begin position="36"/>
        <end position="103"/>
    </location>
</feature>
<evidence type="ECO:0000313" key="3">
    <source>
        <dbReference type="Proteomes" id="UP001321542"/>
    </source>
</evidence>
<gene>
    <name evidence="2" type="ORF">SGFS_000980</name>
</gene>
<accession>A0ABN5V5Z4</accession>
<dbReference type="EMBL" id="AP018448">
    <property type="protein sequence ID" value="BBC28807.1"/>
    <property type="molecule type" value="Genomic_DNA"/>
</dbReference>
<protein>
    <recommendedName>
        <fullName evidence="4">Fibronectin type-III domain-containing protein</fullName>
    </recommendedName>
</protein>
<feature type="compositionally biased region" description="Low complexity" evidence="1">
    <location>
        <begin position="84"/>
        <end position="102"/>
    </location>
</feature>
<evidence type="ECO:0000256" key="1">
    <source>
        <dbReference type="SAM" id="MobiDB-lite"/>
    </source>
</evidence>
<organism evidence="2 3">
    <name type="scientific">Streptomyces graminofaciens</name>
    <dbReference type="NCBI Taxonomy" id="68212"/>
    <lineage>
        <taxon>Bacteria</taxon>
        <taxon>Bacillati</taxon>
        <taxon>Actinomycetota</taxon>
        <taxon>Actinomycetes</taxon>
        <taxon>Kitasatosporales</taxon>
        <taxon>Streptomycetaceae</taxon>
        <taxon>Streptomyces</taxon>
    </lineage>
</organism>
<sequence>MVSPSAPSSPRRYRLDEDLAGYAGQLFDYDRAREALRPKSSARWPRFPSGSSFPDRLRSHKSPSGTPTPRHLAQQWNVVRDSGARATTHRTPTPSSTRHSAPGSCGCPAAGCRSTAMFAVSGLRVFGTGDAPAPAATRVRARRVDQRTAYLKWNAVEGVTGYTIRYGRHPQKLRHSWQVYERTELDLRSLNMDVP</sequence>
<keyword evidence="3" id="KW-1185">Reference proteome</keyword>
<dbReference type="Proteomes" id="UP001321542">
    <property type="component" value="Chromosome"/>
</dbReference>
<proteinExistence type="predicted"/>
<evidence type="ECO:0008006" key="4">
    <source>
        <dbReference type="Google" id="ProtNLM"/>
    </source>
</evidence>
<evidence type="ECO:0000313" key="2">
    <source>
        <dbReference type="EMBL" id="BBC28807.1"/>
    </source>
</evidence>
<name>A0ABN5V5Z4_9ACTN</name>